<evidence type="ECO:0000256" key="1">
    <source>
        <dbReference type="SAM" id="MobiDB-lite"/>
    </source>
</evidence>
<evidence type="ECO:0000313" key="3">
    <source>
        <dbReference type="EMBL" id="KAH6597359.1"/>
    </source>
</evidence>
<reference evidence="3 4" key="1">
    <citation type="submission" date="2021-02" db="EMBL/GenBank/DDBJ databases">
        <title>Variation within the Batrachochytrium salamandrivorans European outbreak.</title>
        <authorList>
            <person name="Kelly M."/>
            <person name="Pasmans F."/>
            <person name="Shea T.P."/>
            <person name="Munoz J.F."/>
            <person name="Carranza S."/>
            <person name="Cuomo C.A."/>
            <person name="Martel A."/>
        </authorList>
    </citation>
    <scope>NUCLEOTIDE SEQUENCE [LARGE SCALE GENOMIC DNA]</scope>
    <source>
        <strain evidence="3 4">AMFP18/2</strain>
    </source>
</reference>
<feature type="chain" id="PRO_5047129119" description="RxLR effector candidate protein" evidence="2">
    <location>
        <begin position="19"/>
        <end position="277"/>
    </location>
</feature>
<feature type="compositionally biased region" description="Low complexity" evidence="1">
    <location>
        <begin position="82"/>
        <end position="108"/>
    </location>
</feature>
<evidence type="ECO:0008006" key="5">
    <source>
        <dbReference type="Google" id="ProtNLM"/>
    </source>
</evidence>
<dbReference type="EMBL" id="JAFCIX010000145">
    <property type="protein sequence ID" value="KAH6597359.1"/>
    <property type="molecule type" value="Genomic_DNA"/>
</dbReference>
<gene>
    <name evidence="3" type="ORF">BASA50_004501</name>
</gene>
<dbReference type="Proteomes" id="UP001648503">
    <property type="component" value="Unassembled WGS sequence"/>
</dbReference>
<keyword evidence="2" id="KW-0732">Signal</keyword>
<protein>
    <recommendedName>
        <fullName evidence="5">RxLR effector candidate protein</fullName>
    </recommendedName>
</protein>
<keyword evidence="4" id="KW-1185">Reference proteome</keyword>
<evidence type="ECO:0000313" key="4">
    <source>
        <dbReference type="Proteomes" id="UP001648503"/>
    </source>
</evidence>
<name>A0ABQ8FFW1_9FUNG</name>
<proteinExistence type="predicted"/>
<organism evidence="3 4">
    <name type="scientific">Batrachochytrium salamandrivorans</name>
    <dbReference type="NCBI Taxonomy" id="1357716"/>
    <lineage>
        <taxon>Eukaryota</taxon>
        <taxon>Fungi</taxon>
        <taxon>Fungi incertae sedis</taxon>
        <taxon>Chytridiomycota</taxon>
        <taxon>Chytridiomycota incertae sedis</taxon>
        <taxon>Chytridiomycetes</taxon>
        <taxon>Rhizophydiales</taxon>
        <taxon>Rhizophydiales incertae sedis</taxon>
        <taxon>Batrachochytrium</taxon>
    </lineage>
</organism>
<feature type="region of interest" description="Disordered" evidence="1">
    <location>
        <begin position="20"/>
        <end position="113"/>
    </location>
</feature>
<feature type="compositionally biased region" description="Basic and acidic residues" evidence="1">
    <location>
        <begin position="43"/>
        <end position="53"/>
    </location>
</feature>
<evidence type="ECO:0000256" key="2">
    <source>
        <dbReference type="SAM" id="SignalP"/>
    </source>
</evidence>
<comment type="caution">
    <text evidence="3">The sequence shown here is derived from an EMBL/GenBank/DDBJ whole genome shotgun (WGS) entry which is preliminary data.</text>
</comment>
<sequence>MRFSTGIILSALAFNVFAATPTNISPGPLLDRRDAEPTMTDPLWKRNGEDDTKPTMTDPLWKRNNEDDAEGSVPSPLRSDAEASGGSSRSGRGSSRSRDPSGSGSPSRFRQLSNPITMNGLVVRVYDKYQVPGQRSVARKFLRLVRNPALLLVKERVGSLKGELARRNDWPFSALANLLDEMGSKMPVGEKDRMMAGFVEKLESIITKSRDYAKSHRRLLQATAEAIASGKTDMALALEKASNNAYMWVDHIDTLVKEEFTRFLTEFLKIRIAYPRS</sequence>
<accession>A0ABQ8FFW1</accession>
<feature type="signal peptide" evidence="2">
    <location>
        <begin position="1"/>
        <end position="18"/>
    </location>
</feature>